<feature type="compositionally biased region" description="Basic and acidic residues" evidence="4">
    <location>
        <begin position="81"/>
        <end position="92"/>
    </location>
</feature>
<reference evidence="7" key="1">
    <citation type="submission" date="2021-02" db="EMBL/GenBank/DDBJ databases">
        <authorList>
            <person name="Nowell W R."/>
        </authorList>
    </citation>
    <scope>NUCLEOTIDE SEQUENCE</scope>
</reference>
<dbReference type="PANTHER" id="PTHR11595">
    <property type="entry name" value="EF-HAND AND COILED-COIL DOMAIN-CONTAINING FAMILY MEMBER"/>
    <property type="match status" value="1"/>
</dbReference>
<organism evidence="7 8">
    <name type="scientific">Adineta steineri</name>
    <dbReference type="NCBI Taxonomy" id="433720"/>
    <lineage>
        <taxon>Eukaryota</taxon>
        <taxon>Metazoa</taxon>
        <taxon>Spiralia</taxon>
        <taxon>Gnathifera</taxon>
        <taxon>Rotifera</taxon>
        <taxon>Eurotatoria</taxon>
        <taxon>Bdelloidea</taxon>
        <taxon>Adinetida</taxon>
        <taxon>Adinetidae</taxon>
        <taxon>Adineta</taxon>
    </lineage>
</organism>
<feature type="region of interest" description="Disordered" evidence="4">
    <location>
        <begin position="334"/>
        <end position="369"/>
    </location>
</feature>
<dbReference type="GO" id="GO:0005853">
    <property type="term" value="C:eukaryotic translation elongation factor 1 complex"/>
    <property type="evidence" value="ECO:0007669"/>
    <property type="project" value="InterPro"/>
</dbReference>
<dbReference type="SUPFAM" id="SSF47616">
    <property type="entry name" value="GST C-terminal domain-like"/>
    <property type="match status" value="2"/>
</dbReference>
<dbReference type="InterPro" id="IPR036219">
    <property type="entry name" value="eEF-1beta-like_sf"/>
</dbReference>
<dbReference type="PANTHER" id="PTHR11595:SF21">
    <property type="entry name" value="ELONGATION FACTOR 1-BETA"/>
    <property type="match status" value="1"/>
</dbReference>
<dbReference type="FunFam" id="3.30.70.60:FF:000001">
    <property type="entry name" value="Elongation factor 1-beta 1 like"/>
    <property type="match status" value="2"/>
</dbReference>
<protein>
    <recommendedName>
        <fullName evidence="9">Elongation factor 1-beta</fullName>
    </recommendedName>
</protein>
<dbReference type="GO" id="GO:0005829">
    <property type="term" value="C:cytosol"/>
    <property type="evidence" value="ECO:0007669"/>
    <property type="project" value="TreeGrafter"/>
</dbReference>
<dbReference type="InterPro" id="IPR014038">
    <property type="entry name" value="EF1B_bsu/dsu_GNE"/>
</dbReference>
<proteinExistence type="inferred from homology"/>
<dbReference type="Pfam" id="PF00736">
    <property type="entry name" value="EF1_GNE"/>
    <property type="match status" value="2"/>
</dbReference>
<keyword evidence="3" id="KW-0648">Protein biosynthesis</keyword>
<evidence type="ECO:0000259" key="5">
    <source>
        <dbReference type="SMART" id="SM00888"/>
    </source>
</evidence>
<dbReference type="CDD" id="cd00292">
    <property type="entry name" value="EF1B"/>
    <property type="match status" value="2"/>
</dbReference>
<evidence type="ECO:0008006" key="9">
    <source>
        <dbReference type="Google" id="ProtNLM"/>
    </source>
</evidence>
<evidence type="ECO:0000256" key="1">
    <source>
        <dbReference type="ARBA" id="ARBA00007411"/>
    </source>
</evidence>
<dbReference type="AlphaFoldDB" id="A0A815SML4"/>
<feature type="non-terminal residue" evidence="7">
    <location>
        <position position="1"/>
    </location>
</feature>
<accession>A0A815SML4</accession>
<evidence type="ECO:0000313" key="7">
    <source>
        <dbReference type="EMBL" id="CAF1492292.1"/>
    </source>
</evidence>
<evidence type="ECO:0000259" key="6">
    <source>
        <dbReference type="SMART" id="SM01182"/>
    </source>
</evidence>
<dbReference type="SMART" id="SM00888">
    <property type="entry name" value="EF1_GNE"/>
    <property type="match status" value="2"/>
</dbReference>
<dbReference type="SMART" id="SM01182">
    <property type="entry name" value="EF-1_beta_acid"/>
    <property type="match status" value="2"/>
</dbReference>
<dbReference type="EMBL" id="CAJNOE010002770">
    <property type="protein sequence ID" value="CAF1492292.1"/>
    <property type="molecule type" value="Genomic_DNA"/>
</dbReference>
<feature type="domain" description="Translation elongation factor EF1B beta/delta subunit guanine nucleotide exchange" evidence="5">
    <location>
        <begin position="137"/>
        <end position="222"/>
    </location>
</feature>
<gene>
    <name evidence="7" type="ORF">IZO911_LOCUS44551</name>
</gene>
<dbReference type="Proteomes" id="UP000663860">
    <property type="component" value="Unassembled WGS sequence"/>
</dbReference>
<dbReference type="GO" id="GO:0003746">
    <property type="term" value="F:translation elongation factor activity"/>
    <property type="evidence" value="ECO:0007669"/>
    <property type="project" value="UniProtKB-KW"/>
</dbReference>
<feature type="domain" description="Elongation factor 1 beta central acidic region eukaryote" evidence="6">
    <location>
        <begin position="104"/>
        <end position="131"/>
    </location>
</feature>
<evidence type="ECO:0000313" key="8">
    <source>
        <dbReference type="Proteomes" id="UP000663860"/>
    </source>
</evidence>
<dbReference type="InterPro" id="IPR036282">
    <property type="entry name" value="Glutathione-S-Trfase_C_sf"/>
</dbReference>
<comment type="caution">
    <text evidence="7">The sequence shown here is derived from an EMBL/GenBank/DDBJ whole genome shotgun (WGS) entry which is preliminary data.</text>
</comment>
<feature type="domain" description="Translation elongation factor EF1B beta/delta subunit guanine nucleotide exchange" evidence="5">
    <location>
        <begin position="391"/>
        <end position="476"/>
    </location>
</feature>
<dbReference type="InterPro" id="IPR049720">
    <property type="entry name" value="EF1B_bsu/dsu"/>
</dbReference>
<dbReference type="GO" id="GO:0005085">
    <property type="term" value="F:guanyl-nucleotide exchange factor activity"/>
    <property type="evidence" value="ECO:0007669"/>
    <property type="project" value="TreeGrafter"/>
</dbReference>
<dbReference type="Gene3D" id="3.30.70.60">
    <property type="match status" value="2"/>
</dbReference>
<feature type="compositionally biased region" description="Polar residues" evidence="4">
    <location>
        <begin position="347"/>
        <end position="362"/>
    </location>
</feature>
<feature type="region of interest" description="Disordered" evidence="4">
    <location>
        <begin position="81"/>
        <end position="117"/>
    </location>
</feature>
<feature type="domain" description="Elongation factor 1 beta central acidic region eukaryote" evidence="6">
    <location>
        <begin position="358"/>
        <end position="385"/>
    </location>
</feature>
<name>A0A815SML4_9BILA</name>
<comment type="similarity">
    <text evidence="1">Belongs to the EF-1-beta/EF-1-delta family.</text>
</comment>
<evidence type="ECO:0000256" key="2">
    <source>
        <dbReference type="ARBA" id="ARBA00022768"/>
    </source>
</evidence>
<dbReference type="Gene3D" id="1.20.1050.130">
    <property type="match status" value="2"/>
</dbReference>
<evidence type="ECO:0000256" key="3">
    <source>
        <dbReference type="ARBA" id="ARBA00022917"/>
    </source>
</evidence>
<dbReference type="InterPro" id="IPR018940">
    <property type="entry name" value="EF-1_beta_acid_region_euk"/>
</dbReference>
<keyword evidence="2" id="KW-0251">Elongation factor</keyword>
<dbReference type="InterPro" id="IPR014717">
    <property type="entry name" value="Transl_elong_EF1B/ribsomal_bS6"/>
</dbReference>
<dbReference type="SUPFAM" id="SSF54984">
    <property type="entry name" value="eEF-1beta-like"/>
    <property type="match status" value="2"/>
</dbReference>
<evidence type="ECO:0000256" key="4">
    <source>
        <dbReference type="SAM" id="MobiDB-lite"/>
    </source>
</evidence>
<sequence>MNFGDLQSDDGLVLLNSFLADKSYIEGYCPSQGDVVVFEAIKNVPSADLENVLRWYNHISSFDDAERQKFQGQRQSLEYYKRQDNQEKHESKLSSVNPADDFDLFSNNDNEEESEIRKQRVKVHIEKNAKKPAPIAKSGIILDIKPWDDETNMEELEKNVRSIELDGLIWGTSCFVPIAYGIRILKIACVIEDKVSTDLLEERITEFEDLIQSVDIALFRNTPQNEEKSFLQHLSFLESADSFFLFYLLFSKNKMNFGDLQSDDGLVLLNNFLADKSYIEGYCPSQGDVVVFEAIKKVPSAGLENALRWYNHISSFDDAERQKFQGQRQSLEYYKGQDNQEKHESKLSSVSPADNFDLFSNNDNEEESEIRKQRVKAHIEKNAKKSAPIAKSGIVLDVKPWDDETNMEELEKNVRSIELDGLIWGTSCFVPIAYGIRILKIACVIENKVSTDLLEERITEFEDLIQSVDIALFRNTPQNEEKSFLQHLSVLESAD</sequence>